<sequence>MSVATAFGDKTQNKISHTRKLISRLSFIDFARVMISGRQVMSNQEAVDVIKSVKNPQAAANHFIEVVISKKAKTTFRF</sequence>
<protein>
    <submittedName>
        <fullName evidence="1">Uncharacterized protein</fullName>
    </submittedName>
</protein>
<dbReference type="EMBL" id="JAGKQM010000003">
    <property type="protein sequence ID" value="KAH0935713.1"/>
    <property type="molecule type" value="Genomic_DNA"/>
</dbReference>
<keyword evidence="2" id="KW-1185">Reference proteome</keyword>
<reference evidence="1 2" key="1">
    <citation type="submission" date="2021-05" db="EMBL/GenBank/DDBJ databases">
        <title>Genome Assembly of Synthetic Allotetraploid Brassica napus Reveals Homoeologous Exchanges between Subgenomes.</title>
        <authorList>
            <person name="Davis J.T."/>
        </authorList>
    </citation>
    <scope>NUCLEOTIDE SEQUENCE [LARGE SCALE GENOMIC DNA]</scope>
    <source>
        <strain evidence="2">cv. Da-Ae</strain>
        <tissue evidence="1">Seedling</tissue>
    </source>
</reference>
<proteinExistence type="predicted"/>
<evidence type="ECO:0000313" key="2">
    <source>
        <dbReference type="Proteomes" id="UP000824890"/>
    </source>
</evidence>
<dbReference type="Proteomes" id="UP000824890">
    <property type="component" value="Unassembled WGS sequence"/>
</dbReference>
<gene>
    <name evidence="1" type="ORF">HID58_012830</name>
</gene>
<accession>A0ABQ8E257</accession>
<evidence type="ECO:0000313" key="1">
    <source>
        <dbReference type="EMBL" id="KAH0935713.1"/>
    </source>
</evidence>
<organism evidence="1 2">
    <name type="scientific">Brassica napus</name>
    <name type="common">Rape</name>
    <dbReference type="NCBI Taxonomy" id="3708"/>
    <lineage>
        <taxon>Eukaryota</taxon>
        <taxon>Viridiplantae</taxon>
        <taxon>Streptophyta</taxon>
        <taxon>Embryophyta</taxon>
        <taxon>Tracheophyta</taxon>
        <taxon>Spermatophyta</taxon>
        <taxon>Magnoliopsida</taxon>
        <taxon>eudicotyledons</taxon>
        <taxon>Gunneridae</taxon>
        <taxon>Pentapetalae</taxon>
        <taxon>rosids</taxon>
        <taxon>malvids</taxon>
        <taxon>Brassicales</taxon>
        <taxon>Brassicaceae</taxon>
        <taxon>Brassiceae</taxon>
        <taxon>Brassica</taxon>
    </lineage>
</organism>
<comment type="caution">
    <text evidence="1">The sequence shown here is derived from an EMBL/GenBank/DDBJ whole genome shotgun (WGS) entry which is preliminary data.</text>
</comment>
<name>A0ABQ8E257_BRANA</name>